<organism evidence="1 2">
    <name type="scientific">Salinigranum rubrum</name>
    <dbReference type="NCBI Taxonomy" id="755307"/>
    <lineage>
        <taxon>Archaea</taxon>
        <taxon>Methanobacteriati</taxon>
        <taxon>Methanobacteriota</taxon>
        <taxon>Stenosarchaea group</taxon>
        <taxon>Halobacteria</taxon>
        <taxon>Halobacteriales</taxon>
        <taxon>Haloferacaceae</taxon>
        <taxon>Salinigranum</taxon>
    </lineage>
</organism>
<name>A0A2I8VIG9_9EURY</name>
<dbReference type="OrthoDB" id="300230at2157"/>
<protein>
    <submittedName>
        <fullName evidence="1">Uncharacterized protein</fullName>
    </submittedName>
</protein>
<dbReference type="RefSeq" id="WP_103425398.1">
    <property type="nucleotide sequence ID" value="NZ_CP026309.1"/>
</dbReference>
<evidence type="ECO:0000313" key="1">
    <source>
        <dbReference type="EMBL" id="AUV81710.1"/>
    </source>
</evidence>
<gene>
    <name evidence="1" type="ORF">C2R22_08655</name>
</gene>
<dbReference type="Proteomes" id="UP000236584">
    <property type="component" value="Chromosome"/>
</dbReference>
<reference evidence="1 2" key="1">
    <citation type="submission" date="2018-01" db="EMBL/GenBank/DDBJ databases">
        <title>Complete genome sequence of Salinigranum rubrum GX10T, an extremely halophilic archaeon isolated from a marine solar saltern.</title>
        <authorList>
            <person name="Han S."/>
        </authorList>
    </citation>
    <scope>NUCLEOTIDE SEQUENCE [LARGE SCALE GENOMIC DNA]</scope>
    <source>
        <strain evidence="1 2">GX10</strain>
    </source>
</reference>
<accession>A0A2I8VIG9</accession>
<dbReference type="KEGG" id="srub:C2R22_08655"/>
<dbReference type="EMBL" id="CP026309">
    <property type="protein sequence ID" value="AUV81710.1"/>
    <property type="molecule type" value="Genomic_DNA"/>
</dbReference>
<dbReference type="GeneID" id="35592155"/>
<dbReference type="AlphaFoldDB" id="A0A2I8VIG9"/>
<evidence type="ECO:0000313" key="2">
    <source>
        <dbReference type="Proteomes" id="UP000236584"/>
    </source>
</evidence>
<sequence>MAHPPAPSVPSLDERGWERTDERREVRFELPTMRVLAHTLVYEDRALRMRVREATGVDHTWRFFFATRLAFDPPLPPLTGNASVYGTVRSEAREAFVDDLRARGVDRIERGRTDRTRTETGDRVSLTRYRGRYRLERAGVDVPVAGVLGVWTHDGDFRLAGGWYPDQSLAVTLSDAPETDPNAFRNELLDLVRGTR</sequence>
<keyword evidence="2" id="KW-1185">Reference proteome</keyword>
<dbReference type="InterPro" id="IPR045396">
    <property type="entry name" value="DUF6517"/>
</dbReference>
<proteinExistence type="predicted"/>
<dbReference type="Pfam" id="PF20127">
    <property type="entry name" value="DUF6517"/>
    <property type="match status" value="1"/>
</dbReference>